<dbReference type="Pfam" id="PF07510">
    <property type="entry name" value="GmrSD_C"/>
    <property type="match status" value="1"/>
</dbReference>
<dbReference type="Proteomes" id="UP000001219">
    <property type="component" value="Chromosome"/>
</dbReference>
<dbReference type="eggNOG" id="COG2356">
    <property type="taxonomic scope" value="Bacteria"/>
</dbReference>
<evidence type="ECO:0000256" key="1">
    <source>
        <dbReference type="SAM" id="Phobius"/>
    </source>
</evidence>
<dbReference type="STRING" id="526226.Gbro_3199"/>
<evidence type="ECO:0000259" key="2">
    <source>
        <dbReference type="Pfam" id="PF07510"/>
    </source>
</evidence>
<dbReference type="InterPro" id="IPR011089">
    <property type="entry name" value="GmrSD_C"/>
</dbReference>
<keyword evidence="4" id="KW-1185">Reference proteome</keyword>
<keyword evidence="1" id="KW-0812">Transmembrane</keyword>
<keyword evidence="1" id="KW-1133">Transmembrane helix</keyword>
<dbReference type="EMBL" id="CP001802">
    <property type="protein sequence ID" value="ACY22404.1"/>
    <property type="molecule type" value="Genomic_DNA"/>
</dbReference>
<dbReference type="RefSeq" id="WP_012834920.1">
    <property type="nucleotide sequence ID" value="NC_013441.1"/>
</dbReference>
<feature type="domain" description="GmrSD restriction endonucleases C-terminal" evidence="2">
    <location>
        <begin position="107"/>
        <end position="240"/>
    </location>
</feature>
<gene>
    <name evidence="3" type="ordered locus">Gbro_3199</name>
</gene>
<dbReference type="HOGENOM" id="CLU_043034_1_0_11"/>
<dbReference type="PANTHER" id="PTHR24094:SF15">
    <property type="entry name" value="AMP-DEPENDENT SYNTHETASE_LIGASE DOMAIN-CONTAINING PROTEIN-RELATED"/>
    <property type="match status" value="1"/>
</dbReference>
<proteinExistence type="predicted"/>
<keyword evidence="1" id="KW-0472">Membrane</keyword>
<reference evidence="3 4" key="2">
    <citation type="journal article" date="2010" name="Stand. Genomic Sci.">
        <title>Complete genome sequence of Gordonia bronchialis type strain (3410).</title>
        <authorList>
            <person name="Ivanova N."/>
            <person name="Sikorski J."/>
            <person name="Jando M."/>
            <person name="Lapidus A."/>
            <person name="Nolan M."/>
            <person name="Lucas S."/>
            <person name="Del Rio T.G."/>
            <person name="Tice H."/>
            <person name="Copeland A."/>
            <person name="Cheng J.F."/>
            <person name="Chen F."/>
            <person name="Bruce D."/>
            <person name="Goodwin L."/>
            <person name="Pitluck S."/>
            <person name="Mavromatis K."/>
            <person name="Ovchinnikova G."/>
            <person name="Pati A."/>
            <person name="Chen A."/>
            <person name="Palaniappan K."/>
            <person name="Land M."/>
            <person name="Hauser L."/>
            <person name="Chang Y.J."/>
            <person name="Jeffries C.D."/>
            <person name="Chain P."/>
            <person name="Saunders E."/>
            <person name="Han C."/>
            <person name="Detter J.C."/>
            <person name="Brettin T."/>
            <person name="Rohde M."/>
            <person name="Goker M."/>
            <person name="Bristow J."/>
            <person name="Eisen J.A."/>
            <person name="Markowitz V."/>
            <person name="Hugenholtz P."/>
            <person name="Klenk H.P."/>
            <person name="Kyrpides N.C."/>
        </authorList>
    </citation>
    <scope>NUCLEOTIDE SEQUENCE [LARGE SCALE GENOMIC DNA]</scope>
    <source>
        <strain evidence="4">ATCC 25592 / DSM 43247 / BCRC 13721 / JCM 3198 / KCTC 3076 / NBRC 16047 / NCTC 10667</strain>
    </source>
</reference>
<protein>
    <recommendedName>
        <fullName evidence="2">GmrSD restriction endonucleases C-terminal domain-containing protein</fullName>
    </recommendedName>
</protein>
<accession>D0LC17</accession>
<dbReference type="AlphaFoldDB" id="D0LC17"/>
<evidence type="ECO:0000313" key="4">
    <source>
        <dbReference type="Proteomes" id="UP000001219"/>
    </source>
</evidence>
<name>D0LC17_GORB4</name>
<dbReference type="KEGG" id="gbr:Gbro_3199"/>
<reference evidence="4" key="1">
    <citation type="submission" date="2009-10" db="EMBL/GenBank/DDBJ databases">
        <title>The complete chromosome of Gordonia bronchialis DSM 43247.</title>
        <authorList>
            <consortium name="US DOE Joint Genome Institute (JGI-PGF)"/>
            <person name="Lucas S."/>
            <person name="Copeland A."/>
            <person name="Lapidus A."/>
            <person name="Glavina del Rio T."/>
            <person name="Dalin E."/>
            <person name="Tice H."/>
            <person name="Bruce D."/>
            <person name="Goodwin L."/>
            <person name="Pitluck S."/>
            <person name="Kyrpides N."/>
            <person name="Mavromatis K."/>
            <person name="Ivanova N."/>
            <person name="Ovchinnikova G."/>
            <person name="Saunders E."/>
            <person name="Brettin T."/>
            <person name="Detter J.C."/>
            <person name="Han C."/>
            <person name="Larimer F."/>
            <person name="Land M."/>
            <person name="Hauser L."/>
            <person name="Markowitz V."/>
            <person name="Cheng J.-F."/>
            <person name="Hugenholtz P."/>
            <person name="Woyke T."/>
            <person name="Wu D."/>
            <person name="Jando M."/>
            <person name="Schneider S."/>
            <person name="Goeker M."/>
            <person name="Klenk H.-P."/>
            <person name="Eisen J.A."/>
        </authorList>
    </citation>
    <scope>NUCLEOTIDE SEQUENCE [LARGE SCALE GENOMIC DNA]</scope>
    <source>
        <strain evidence="4">ATCC 25592 / DSM 43247 / BCRC 13721 / JCM 3198 / KCTC 3076 / NBRC 16047 / NCTC 10667</strain>
    </source>
</reference>
<sequence>MFRRVRRALRDHQQTRRRSGTLGWTVRQWCVLGVFVVTALVVAVGVITTRGDTVDPRVRTLAHHLLGTIESIPVRATREHRGDYERSAFGTAWTDDVRVPGGGNGCDTRNDILNRDLRDTRTGLAKTCAGAVLAGELHSPYTGEFIVFRRDRGAAAVQIDHIVPLAYAWDMGAWGWPPELRRDFANDPANLVAVDGKSNQDKSDGEPARWMPPARGFWCQYAVQFVIVVRSYRLAVDAASRRVLSDALRC</sequence>
<dbReference type="PANTHER" id="PTHR24094">
    <property type="entry name" value="SECRETED PROTEIN"/>
    <property type="match status" value="1"/>
</dbReference>
<feature type="transmembrane region" description="Helical" evidence="1">
    <location>
        <begin position="21"/>
        <end position="47"/>
    </location>
</feature>
<organism evidence="3 4">
    <name type="scientific">Gordonia bronchialis (strain ATCC 25592 / DSM 43247 / BCRC 13721 / JCM 3198 / KCTC 3076 / NBRC 16047 / NCTC 10667)</name>
    <name type="common">Rhodococcus bronchialis</name>
    <dbReference type="NCBI Taxonomy" id="526226"/>
    <lineage>
        <taxon>Bacteria</taxon>
        <taxon>Bacillati</taxon>
        <taxon>Actinomycetota</taxon>
        <taxon>Actinomycetes</taxon>
        <taxon>Mycobacteriales</taxon>
        <taxon>Gordoniaceae</taxon>
        <taxon>Gordonia</taxon>
    </lineage>
</organism>
<evidence type="ECO:0000313" key="3">
    <source>
        <dbReference type="EMBL" id="ACY22404.1"/>
    </source>
</evidence>